<dbReference type="Proteomes" id="UP001228049">
    <property type="component" value="Unassembled WGS sequence"/>
</dbReference>
<proteinExistence type="predicted"/>
<evidence type="ECO:0000313" key="2">
    <source>
        <dbReference type="EMBL" id="KAK1900686.1"/>
    </source>
</evidence>
<keyword evidence="3" id="KW-1185">Reference proteome</keyword>
<name>A0AAD9CGE3_DISEL</name>
<protein>
    <submittedName>
        <fullName evidence="2">Chitinase 2</fullName>
    </submittedName>
</protein>
<reference evidence="2" key="1">
    <citation type="submission" date="2023-04" db="EMBL/GenBank/DDBJ databases">
        <title>Chromosome-level genome of Chaenocephalus aceratus.</title>
        <authorList>
            <person name="Park H."/>
        </authorList>
    </citation>
    <scope>NUCLEOTIDE SEQUENCE</scope>
    <source>
        <strain evidence="2">DE</strain>
        <tissue evidence="2">Muscle</tissue>
    </source>
</reference>
<dbReference type="EMBL" id="JASDAP010000007">
    <property type="protein sequence ID" value="KAK1900686.1"/>
    <property type="molecule type" value="Genomic_DNA"/>
</dbReference>
<organism evidence="2 3">
    <name type="scientific">Dissostichus eleginoides</name>
    <name type="common">Patagonian toothfish</name>
    <name type="synonym">Dissostichus amissus</name>
    <dbReference type="NCBI Taxonomy" id="100907"/>
    <lineage>
        <taxon>Eukaryota</taxon>
        <taxon>Metazoa</taxon>
        <taxon>Chordata</taxon>
        <taxon>Craniata</taxon>
        <taxon>Vertebrata</taxon>
        <taxon>Euteleostomi</taxon>
        <taxon>Actinopterygii</taxon>
        <taxon>Neopterygii</taxon>
        <taxon>Teleostei</taxon>
        <taxon>Neoteleostei</taxon>
        <taxon>Acanthomorphata</taxon>
        <taxon>Eupercaria</taxon>
        <taxon>Perciformes</taxon>
        <taxon>Notothenioidei</taxon>
        <taxon>Nototheniidae</taxon>
        <taxon>Dissostichus</taxon>
    </lineage>
</organism>
<sequence length="70" mass="7809">MQNNVRGNVQGKYAQKDASKEVASPCPPSLLLLPFFSLSHLVRQLWLARVQWGGKVWREEEEKEEGAGGG</sequence>
<accession>A0AAD9CGE3</accession>
<feature type="region of interest" description="Disordered" evidence="1">
    <location>
        <begin position="1"/>
        <end position="20"/>
    </location>
</feature>
<comment type="caution">
    <text evidence="2">The sequence shown here is derived from an EMBL/GenBank/DDBJ whole genome shotgun (WGS) entry which is preliminary data.</text>
</comment>
<evidence type="ECO:0000256" key="1">
    <source>
        <dbReference type="SAM" id="MobiDB-lite"/>
    </source>
</evidence>
<evidence type="ECO:0000313" key="3">
    <source>
        <dbReference type="Proteomes" id="UP001228049"/>
    </source>
</evidence>
<dbReference type="AlphaFoldDB" id="A0AAD9CGE3"/>
<gene>
    <name evidence="2" type="ORF">KUDE01_001473</name>
</gene>